<proteinExistence type="predicted"/>
<dbReference type="Pfam" id="PF14025">
    <property type="entry name" value="DUF4241"/>
    <property type="match status" value="1"/>
</dbReference>
<gene>
    <name evidence="1" type="ORF">SINDD18_00246</name>
</gene>
<organism evidence="1 2">
    <name type="scientific">Streptococcus infantis</name>
    <dbReference type="NCBI Taxonomy" id="68892"/>
    <lineage>
        <taxon>Bacteria</taxon>
        <taxon>Bacillati</taxon>
        <taxon>Bacillota</taxon>
        <taxon>Bacilli</taxon>
        <taxon>Lactobacillales</taxon>
        <taxon>Streptococcaceae</taxon>
        <taxon>Streptococcus</taxon>
    </lineage>
</organism>
<dbReference type="PATRIC" id="fig|68892.8.peg.282"/>
<dbReference type="Proteomes" id="UP000072578">
    <property type="component" value="Unassembled WGS sequence"/>
</dbReference>
<accession>A0A139RJ99</accession>
<evidence type="ECO:0000313" key="1">
    <source>
        <dbReference type="EMBL" id="KXU14820.1"/>
    </source>
</evidence>
<dbReference type="InterPro" id="IPR025335">
    <property type="entry name" value="DUF4241"/>
</dbReference>
<name>A0A139RJ99_9STRE</name>
<sequence length="241" mass="28121">MMEKLQVSEEWLQKYQEIKHILTSSVNYAACFETKEIDGKEVFVLDMGEVTFPSGEILVRDPLVWLRRNEKPYLETVPKGTFPLKTLVVKIEEDHYRYVATRVQFTDKLPVVYYEALIGNENLDSVEEDSYFGFSVDAGLATIVDVETKNAYCDFEEKWYQENPEKNIYDDFFAEIFAQNAIEYPLYQREGGDWINFKIPDTDLTIPMIQSGFGDGNYPVYFGYDKDHQLCDVVIEYIYLG</sequence>
<dbReference type="AlphaFoldDB" id="A0A139RJ99"/>
<protein>
    <recommendedName>
        <fullName evidence="3">DUF4241 domain-containing protein</fullName>
    </recommendedName>
</protein>
<reference evidence="1 2" key="1">
    <citation type="submission" date="2016-01" db="EMBL/GenBank/DDBJ databases">
        <title>Highly variable Streptococcus oralis are common among viridans streptococci isolated from primates.</title>
        <authorList>
            <person name="Denapaite D."/>
            <person name="Rieger M."/>
            <person name="Koendgen S."/>
            <person name="Brueckner R."/>
            <person name="Ochigava I."/>
            <person name="Kappeler P."/>
            <person name="Maetz-Rensing K."/>
            <person name="Leendertz F."/>
            <person name="Hakenbeck R."/>
        </authorList>
    </citation>
    <scope>NUCLEOTIDE SEQUENCE [LARGE SCALE GENOMIC DNA]</scope>
    <source>
        <strain evidence="1 2">DD18</strain>
    </source>
</reference>
<evidence type="ECO:0000313" key="2">
    <source>
        <dbReference type="Proteomes" id="UP000072578"/>
    </source>
</evidence>
<comment type="caution">
    <text evidence="1">The sequence shown here is derived from an EMBL/GenBank/DDBJ whole genome shotgun (WGS) entry which is preliminary data.</text>
</comment>
<evidence type="ECO:0008006" key="3">
    <source>
        <dbReference type="Google" id="ProtNLM"/>
    </source>
</evidence>
<dbReference type="EMBL" id="LQZF01000027">
    <property type="protein sequence ID" value="KXU14820.1"/>
    <property type="molecule type" value="Genomic_DNA"/>
</dbReference>